<dbReference type="InterPro" id="IPR055429">
    <property type="entry name" value="TRAPPC13_M"/>
</dbReference>
<protein>
    <submittedName>
        <fullName evidence="4">Trafficking protein particle complex subunit 13-like</fullName>
    </submittedName>
</protein>
<organism evidence="3 4">
    <name type="scientific">Mesocricetus auratus</name>
    <name type="common">Golden hamster</name>
    <dbReference type="NCBI Taxonomy" id="10036"/>
    <lineage>
        <taxon>Eukaryota</taxon>
        <taxon>Metazoa</taxon>
        <taxon>Chordata</taxon>
        <taxon>Craniata</taxon>
        <taxon>Vertebrata</taxon>
        <taxon>Euteleostomi</taxon>
        <taxon>Mammalia</taxon>
        <taxon>Eutheria</taxon>
        <taxon>Euarchontoglires</taxon>
        <taxon>Glires</taxon>
        <taxon>Rodentia</taxon>
        <taxon>Myomorpha</taxon>
        <taxon>Muroidea</taxon>
        <taxon>Cricetidae</taxon>
        <taxon>Cricetinae</taxon>
        <taxon>Mesocricetus</taxon>
    </lineage>
</organism>
<feature type="domain" description="Trafficking protein particle complex subunit 13 C-terminal" evidence="1">
    <location>
        <begin position="187"/>
        <end position="281"/>
    </location>
</feature>
<feature type="domain" description="Trafficking protein particle complex subunit 13 middle" evidence="2">
    <location>
        <begin position="51"/>
        <end position="173"/>
    </location>
</feature>
<gene>
    <name evidence="4" type="primary">LOC121139771</name>
</gene>
<dbReference type="PANTHER" id="PTHR13134:SF3">
    <property type="entry name" value="TRAFFICKING PROTEIN PARTICLE COMPLEX SUBUNIT 13"/>
    <property type="match status" value="1"/>
</dbReference>
<name>A0ABM2XA21_MESAU</name>
<dbReference type="Pfam" id="PF23643">
    <property type="entry name" value="TRAPPC13_C"/>
    <property type="match status" value="1"/>
</dbReference>
<dbReference type="InterPro" id="IPR010378">
    <property type="entry name" value="TRAPPC13"/>
</dbReference>
<dbReference type="Proteomes" id="UP000886700">
    <property type="component" value="Unplaced"/>
</dbReference>
<evidence type="ECO:0000313" key="3">
    <source>
        <dbReference type="Proteomes" id="UP000886700"/>
    </source>
</evidence>
<proteinExistence type="predicted"/>
<dbReference type="InterPro" id="IPR055428">
    <property type="entry name" value="TRAPPC13_C"/>
</dbReference>
<evidence type="ECO:0000259" key="1">
    <source>
        <dbReference type="Pfam" id="PF23643"/>
    </source>
</evidence>
<dbReference type="Pfam" id="PF23647">
    <property type="entry name" value="TRAPPC13_M"/>
    <property type="match status" value="1"/>
</dbReference>
<evidence type="ECO:0000313" key="4">
    <source>
        <dbReference type="RefSeq" id="XP_040599690.1"/>
    </source>
</evidence>
<sequence length="290" mass="32985">MARIVGYCIDDVIHDRIMNPGRVVPKSSLSFQLDVPMFLRKLRVYFPSQPLDVKTKFYNSDKDDLFLEVKIENISSSTVFIREVSLELPEMYTEEALNTLNMDGEDECTFGTRTFLQAAEGRHYLYHLRVKEEYLEKARTLSGPTEMGKVEILWKKELGGIAMLHTVPLQREASSCGELQLSLETIPDTVAREEPFQITCKITNCTEKKMKLLLKMSDTTSIRWCGCSRRNLGNLLPGSSLSFTLTLLCLKLGLRKISGIRIINTTTKTKYRYDGVTTVCVVPSMVKMQS</sequence>
<reference evidence="4" key="1">
    <citation type="submission" date="2025-08" db="UniProtKB">
        <authorList>
            <consortium name="RefSeq"/>
        </authorList>
    </citation>
    <scope>IDENTIFICATION</scope>
    <source>
        <tissue evidence="4">Liver</tissue>
    </source>
</reference>
<dbReference type="PANTHER" id="PTHR13134">
    <property type="entry name" value="TRAFFICKING PROTEIN PARTICLE COMPLEX SUBUNIT 13"/>
    <property type="match status" value="1"/>
</dbReference>
<dbReference type="RefSeq" id="XP_040599690.1">
    <property type="nucleotide sequence ID" value="XM_040743756.1"/>
</dbReference>
<keyword evidence="3" id="KW-1185">Reference proteome</keyword>
<dbReference type="GeneID" id="121139771"/>
<accession>A0ABM2XA21</accession>
<evidence type="ECO:0000259" key="2">
    <source>
        <dbReference type="Pfam" id="PF23647"/>
    </source>
</evidence>